<dbReference type="Pfam" id="PF04783">
    <property type="entry name" value="DUF630"/>
    <property type="match status" value="1"/>
</dbReference>
<dbReference type="InterPro" id="IPR006868">
    <property type="entry name" value="DUF630"/>
</dbReference>
<evidence type="ECO:0000313" key="5">
    <source>
        <dbReference type="Proteomes" id="UP000236161"/>
    </source>
</evidence>
<dbReference type="OrthoDB" id="786094at2759"/>
<evidence type="ECO:0000259" key="2">
    <source>
        <dbReference type="Pfam" id="PF04782"/>
    </source>
</evidence>
<protein>
    <recommendedName>
        <fullName evidence="6">DUF630 domain-containing protein</fullName>
    </recommendedName>
</protein>
<evidence type="ECO:0008006" key="6">
    <source>
        <dbReference type="Google" id="ProtNLM"/>
    </source>
</evidence>
<gene>
    <name evidence="4" type="ORF">AXF42_Ash000207</name>
</gene>
<dbReference type="Proteomes" id="UP000236161">
    <property type="component" value="Unassembled WGS sequence"/>
</dbReference>
<dbReference type="InterPro" id="IPR006867">
    <property type="entry name" value="DUF632"/>
</dbReference>
<dbReference type="STRING" id="1088818.A0A2I0AFP2"/>
<name>A0A2I0AFP2_9ASPA</name>
<proteinExistence type="predicted"/>
<dbReference type="PANTHER" id="PTHR21450:SF59">
    <property type="entry name" value="PROTEIN, PUTATIVE_ 48652-45869-RELATED"/>
    <property type="match status" value="1"/>
</dbReference>
<feature type="compositionally biased region" description="Pro residues" evidence="1">
    <location>
        <begin position="105"/>
        <end position="115"/>
    </location>
</feature>
<evidence type="ECO:0000313" key="4">
    <source>
        <dbReference type="EMBL" id="PKA54374.1"/>
    </source>
</evidence>
<accession>A0A2I0AFP2</accession>
<feature type="region of interest" description="Disordered" evidence="1">
    <location>
        <begin position="97"/>
        <end position="199"/>
    </location>
</feature>
<feature type="domain" description="DUF630" evidence="3">
    <location>
        <begin position="1"/>
        <end position="59"/>
    </location>
</feature>
<dbReference type="AlphaFoldDB" id="A0A2I0AFP2"/>
<dbReference type="Pfam" id="PF04782">
    <property type="entry name" value="DUF632"/>
    <property type="match status" value="1"/>
</dbReference>
<feature type="compositionally biased region" description="Pro residues" evidence="1">
    <location>
        <begin position="175"/>
        <end position="198"/>
    </location>
</feature>
<reference evidence="4 5" key="1">
    <citation type="journal article" date="2017" name="Nature">
        <title>The Apostasia genome and the evolution of orchids.</title>
        <authorList>
            <person name="Zhang G.Q."/>
            <person name="Liu K.W."/>
            <person name="Li Z."/>
            <person name="Lohaus R."/>
            <person name="Hsiao Y.Y."/>
            <person name="Niu S.C."/>
            <person name="Wang J.Y."/>
            <person name="Lin Y.C."/>
            <person name="Xu Q."/>
            <person name="Chen L.J."/>
            <person name="Yoshida K."/>
            <person name="Fujiwara S."/>
            <person name="Wang Z.W."/>
            <person name="Zhang Y.Q."/>
            <person name="Mitsuda N."/>
            <person name="Wang M."/>
            <person name="Liu G.H."/>
            <person name="Pecoraro L."/>
            <person name="Huang H.X."/>
            <person name="Xiao X.J."/>
            <person name="Lin M."/>
            <person name="Wu X.Y."/>
            <person name="Wu W.L."/>
            <person name="Chen Y.Y."/>
            <person name="Chang S.B."/>
            <person name="Sakamoto S."/>
            <person name="Ohme-Takagi M."/>
            <person name="Yagi M."/>
            <person name="Zeng S.J."/>
            <person name="Shen C.Y."/>
            <person name="Yeh C.M."/>
            <person name="Luo Y.B."/>
            <person name="Tsai W.C."/>
            <person name="Van de Peer Y."/>
            <person name="Liu Z.J."/>
        </authorList>
    </citation>
    <scope>NUCLEOTIDE SEQUENCE [LARGE SCALE GENOMIC DNA]</scope>
    <source>
        <strain evidence="5">cv. Shenzhen</strain>
        <tissue evidence="4">Stem</tissue>
    </source>
</reference>
<feature type="region of interest" description="Disordered" evidence="1">
    <location>
        <begin position="238"/>
        <end position="305"/>
    </location>
</feature>
<sequence length="488" mass="53048">MGCTQSLIENEESVTRCKERKQFMKSAVAARNAFAAAHSAYALALKNTGSAIYDYAHGEVHDLRPSSTTTLSSSSTTTADHASSSTYSAAAVAGSAAGSVQPPVDRLPPPPPPLPADLSPAAPLQRSASMPGLPMAKIPRKETKNEPEIIEEGTPEATTEHSETDTGEDSSTAPAVPPAPPKPPQPSEAPVQLPPPPSANESSWYLNLFNTEHILAPSLRQPDEAMVDREGEKFENAVASHDASSNEFPQPIPSPVVSEKGASETPLPTQQKPGKMRRPSGGSGSSHNRSRSSGGASESKRGKMPVAVPQNVSFLQIMNEMDDHFLKASHSAHMVSKILDATRLHYHSNYADVRGHLEHSEKIMKVIRWNKPIGDNGSEGDTKDDLDDEKWETHAIVLEKMQAWEKKLYDEVKAAELIKIGYQRKLSLLNKQKKKATNPETLETIKAAVSHLHTRYIVDIQSMDSTISEINSLRDHKLCPKLVELVNE</sequence>
<feature type="compositionally biased region" description="Low complexity" evidence="1">
    <location>
        <begin position="285"/>
        <end position="297"/>
    </location>
</feature>
<feature type="domain" description="DUF632" evidence="2">
    <location>
        <begin position="314"/>
        <end position="487"/>
    </location>
</feature>
<evidence type="ECO:0000256" key="1">
    <source>
        <dbReference type="SAM" id="MobiDB-lite"/>
    </source>
</evidence>
<evidence type="ECO:0000259" key="3">
    <source>
        <dbReference type="Pfam" id="PF04783"/>
    </source>
</evidence>
<dbReference type="PANTHER" id="PTHR21450">
    <property type="entry name" value="PROTEIN ALTERED PHOSPHATE STARVATION RESPONSE 1"/>
    <property type="match status" value="1"/>
</dbReference>
<dbReference type="EMBL" id="KZ451982">
    <property type="protein sequence ID" value="PKA54374.1"/>
    <property type="molecule type" value="Genomic_DNA"/>
</dbReference>
<organism evidence="4 5">
    <name type="scientific">Apostasia shenzhenica</name>
    <dbReference type="NCBI Taxonomy" id="1088818"/>
    <lineage>
        <taxon>Eukaryota</taxon>
        <taxon>Viridiplantae</taxon>
        <taxon>Streptophyta</taxon>
        <taxon>Embryophyta</taxon>
        <taxon>Tracheophyta</taxon>
        <taxon>Spermatophyta</taxon>
        <taxon>Magnoliopsida</taxon>
        <taxon>Liliopsida</taxon>
        <taxon>Asparagales</taxon>
        <taxon>Orchidaceae</taxon>
        <taxon>Apostasioideae</taxon>
        <taxon>Apostasia</taxon>
    </lineage>
</organism>
<keyword evidence="5" id="KW-1185">Reference proteome</keyword>